<reference evidence="6" key="1">
    <citation type="submission" date="2016-04" db="UniProtKB">
        <authorList>
            <consortium name="WormBaseParasite"/>
        </authorList>
    </citation>
    <scope>IDENTIFICATION</scope>
</reference>
<dbReference type="EMBL" id="UYSL01019832">
    <property type="protein sequence ID" value="VDL70392.1"/>
    <property type="molecule type" value="Genomic_DNA"/>
</dbReference>
<dbReference type="PANTHER" id="PTHR24036">
    <property type="entry name" value="SKELETOR-RELATED"/>
    <property type="match status" value="1"/>
</dbReference>
<feature type="domain" description="DM13" evidence="3">
    <location>
        <begin position="150"/>
        <end position="258"/>
    </location>
</feature>
<keyword evidence="5" id="KW-1185">Reference proteome</keyword>
<dbReference type="Proteomes" id="UP000271162">
    <property type="component" value="Unassembled WGS sequence"/>
</dbReference>
<dbReference type="InterPro" id="IPR052126">
    <property type="entry name" value="Spindle_Org/Thrombomodulin"/>
</dbReference>
<accession>A0A158QXG6</accession>
<reference evidence="4 5" key="2">
    <citation type="submission" date="2018-11" db="EMBL/GenBank/DDBJ databases">
        <authorList>
            <consortium name="Pathogen Informatics"/>
        </authorList>
    </citation>
    <scope>NUCLEOTIDE SEQUENCE [LARGE SCALE GENOMIC DNA]</scope>
</reference>
<evidence type="ECO:0000259" key="3">
    <source>
        <dbReference type="PROSITE" id="PS51549"/>
    </source>
</evidence>
<dbReference type="PANTHER" id="PTHR24036:SF5">
    <property type="entry name" value="THROMBOMODULIN"/>
    <property type="match status" value="1"/>
</dbReference>
<feature type="signal peptide" evidence="2">
    <location>
        <begin position="1"/>
        <end position="18"/>
    </location>
</feature>
<protein>
    <submittedName>
        <fullName evidence="6">DM13 domain-containing protein</fullName>
    </submittedName>
</protein>
<feature type="chain" id="PRO_5043135634" evidence="2">
    <location>
        <begin position="19"/>
        <end position="269"/>
    </location>
</feature>
<dbReference type="Pfam" id="PF10517">
    <property type="entry name" value="DM13"/>
    <property type="match status" value="1"/>
</dbReference>
<organism evidence="6">
    <name type="scientific">Nippostrongylus brasiliensis</name>
    <name type="common">Rat hookworm</name>
    <dbReference type="NCBI Taxonomy" id="27835"/>
    <lineage>
        <taxon>Eukaryota</taxon>
        <taxon>Metazoa</taxon>
        <taxon>Ecdysozoa</taxon>
        <taxon>Nematoda</taxon>
        <taxon>Chromadorea</taxon>
        <taxon>Rhabditida</taxon>
        <taxon>Rhabditina</taxon>
        <taxon>Rhabditomorpha</taxon>
        <taxon>Strongyloidea</taxon>
        <taxon>Heligmosomidae</taxon>
        <taxon>Nippostrongylus</taxon>
    </lineage>
</organism>
<proteinExistence type="predicted"/>
<dbReference type="InterPro" id="IPR019545">
    <property type="entry name" value="DM13_domain"/>
</dbReference>
<name>A0A158QXG6_NIPBR</name>
<evidence type="ECO:0000313" key="4">
    <source>
        <dbReference type="EMBL" id="VDL70392.1"/>
    </source>
</evidence>
<dbReference type="OMA" id="MHASHEA"/>
<evidence type="ECO:0000256" key="2">
    <source>
        <dbReference type="SAM" id="SignalP"/>
    </source>
</evidence>
<evidence type="ECO:0000313" key="6">
    <source>
        <dbReference type="WBParaSite" id="NBR_0000680201-mRNA-1"/>
    </source>
</evidence>
<keyword evidence="2" id="KW-0732">Signal</keyword>
<dbReference type="PROSITE" id="PS51549">
    <property type="entry name" value="DM13"/>
    <property type="match status" value="1"/>
</dbReference>
<gene>
    <name evidence="4" type="ORF">NBR_LOCUS6803</name>
</gene>
<dbReference type="SMART" id="SM00686">
    <property type="entry name" value="DM13"/>
    <property type="match status" value="1"/>
</dbReference>
<dbReference type="WBParaSite" id="NBR_0000680201-mRNA-1">
    <property type="protein sequence ID" value="NBR_0000680201-mRNA-1"/>
    <property type="gene ID" value="NBR_0000680201"/>
</dbReference>
<sequence length="269" mass="30023">MTPLFGVILQTLLSCSNTAELTTYYGVPLGTLKQPALGIRGEIYLADDHTIVLDKFTHKPQITGSLKRILKYGIPGAANSTFHEASPTPPAESATFAGIDESYEEIEYVEDEEETEEREESFNRLLPTLKQSIPLISLDDVDPPREEEVGPMTGTARSITSGPVRIFNCNTILVPDLHFDADREFPRTFFYVGVGNVTKPLQQSKARTIGYDFDEPLEKHSGDDVMIRLPQGVRTFDVDFLSIYNENERKSYGFVVLPSLLVPPCVDEM</sequence>
<evidence type="ECO:0000313" key="5">
    <source>
        <dbReference type="Proteomes" id="UP000271162"/>
    </source>
</evidence>
<dbReference type="AlphaFoldDB" id="A0A158QXG6"/>
<evidence type="ECO:0000256" key="1">
    <source>
        <dbReference type="ARBA" id="ARBA00022737"/>
    </source>
</evidence>
<keyword evidence="1" id="KW-0677">Repeat</keyword>